<dbReference type="Gene3D" id="3.80.10.10">
    <property type="entry name" value="Ribonuclease Inhibitor"/>
    <property type="match status" value="1"/>
</dbReference>
<proteinExistence type="predicted"/>
<dbReference type="InterPro" id="IPR032675">
    <property type="entry name" value="LRR_dom_sf"/>
</dbReference>
<evidence type="ECO:0000313" key="1">
    <source>
        <dbReference type="EMBL" id="CDO56012.1"/>
    </source>
</evidence>
<sequence length="489" mass="56371">MEGYSIESNERIKQNSLVYRMSHSDKIKSQENVFRSNLKFGLTISTVLLENIKYLHMSRFLKNSPFLVVQDGQIVKTDYSFFDLIENNFLPKLQTVFIVDYETRPHRPPGHYATSKSYDTVLLLKLPLSVEVMIESSDYMTWDTLVGITETGTPLNISVLTIPHEVGPELEKFATVVDLDLSRVPTSFRRNQPFSAEWLPPNLQTLKCNGVIFESDKSEESIARQHRKMQHLKELTIDFKYYKTNVEVFPIYNQPLPNLTELNVMFESPAMIQQGDNQIEFVTKGIIASSPNLETLQLYINRGHFVGHFMADIGKGRTYLSTIKHLTLQSFMDPEETYESNSRDFIQNLILTNPQLETLSIEISCFRVLSFDFIKTLILSSTSRLKSITVAFSRSVTSMWEKKEIMELIWYTENKNNSNNEKGDIGTTAENPFGVDIGSFCGLIKSLSFLRECDKIDNENSKKFMHFKDVPRIYIDLQLLKSLVKRMET</sequence>
<reference evidence="1" key="1">
    <citation type="submission" date="2014-03" db="EMBL/GenBank/DDBJ databases">
        <authorList>
            <person name="Casaregola S."/>
        </authorList>
    </citation>
    <scope>NUCLEOTIDE SEQUENCE [LARGE SCALE GENOMIC DNA]</scope>
    <source>
        <strain evidence="1">CLIB 918</strain>
    </source>
</reference>
<dbReference type="EMBL" id="CCBN010000013">
    <property type="protein sequence ID" value="CDO56012.1"/>
    <property type="molecule type" value="Genomic_DNA"/>
</dbReference>
<gene>
    <name evidence="1" type="ORF">BN980_GECA13s01561g</name>
</gene>
<name>A0A0J9XF59_GEOCN</name>
<dbReference type="Proteomes" id="UP000242525">
    <property type="component" value="Unassembled WGS sequence"/>
</dbReference>
<comment type="caution">
    <text evidence="1">The sequence shown here is derived from an EMBL/GenBank/DDBJ whole genome shotgun (WGS) entry which is preliminary data.</text>
</comment>
<evidence type="ECO:0000313" key="2">
    <source>
        <dbReference type="Proteomes" id="UP000242525"/>
    </source>
</evidence>
<organism evidence="1 2">
    <name type="scientific">Geotrichum candidum</name>
    <name type="common">Oospora lactis</name>
    <name type="synonym">Dipodascus geotrichum</name>
    <dbReference type="NCBI Taxonomy" id="1173061"/>
    <lineage>
        <taxon>Eukaryota</taxon>
        <taxon>Fungi</taxon>
        <taxon>Dikarya</taxon>
        <taxon>Ascomycota</taxon>
        <taxon>Saccharomycotina</taxon>
        <taxon>Dipodascomycetes</taxon>
        <taxon>Dipodascales</taxon>
        <taxon>Dipodascaceae</taxon>
        <taxon>Geotrichum</taxon>
    </lineage>
</organism>
<accession>A0A0J9XF59</accession>
<dbReference type="SUPFAM" id="SSF52047">
    <property type="entry name" value="RNI-like"/>
    <property type="match status" value="1"/>
</dbReference>
<keyword evidence="2" id="KW-1185">Reference proteome</keyword>
<protein>
    <submittedName>
        <fullName evidence="1">Similar to Medicago truncatula F-box family-3 [Medicago truncatula]</fullName>
    </submittedName>
</protein>
<dbReference type="AlphaFoldDB" id="A0A0J9XF59"/>